<keyword evidence="3" id="KW-1185">Reference proteome</keyword>
<accession>A0ABS7PNI5</accession>
<dbReference type="RefSeq" id="WP_222989929.1">
    <property type="nucleotide sequence ID" value="NZ_JAINVV010000004.1"/>
</dbReference>
<protein>
    <submittedName>
        <fullName evidence="2">Chemotaxis protein CheW</fullName>
    </submittedName>
</protein>
<dbReference type="SMART" id="SM00260">
    <property type="entry name" value="CheW"/>
    <property type="match status" value="1"/>
</dbReference>
<proteinExistence type="predicted"/>
<dbReference type="InterPro" id="IPR039315">
    <property type="entry name" value="CheW"/>
</dbReference>
<dbReference type="Pfam" id="PF01584">
    <property type="entry name" value="CheW"/>
    <property type="match status" value="1"/>
</dbReference>
<dbReference type="SUPFAM" id="SSF50341">
    <property type="entry name" value="CheW-like"/>
    <property type="match status" value="1"/>
</dbReference>
<gene>
    <name evidence="2" type="ORF">K7G82_11295</name>
</gene>
<feature type="domain" description="CheW-like" evidence="1">
    <location>
        <begin position="2"/>
        <end position="142"/>
    </location>
</feature>
<evidence type="ECO:0000313" key="2">
    <source>
        <dbReference type="EMBL" id="MBY8822882.1"/>
    </source>
</evidence>
<comment type="caution">
    <text evidence="2">The sequence shown here is derived from an EMBL/GenBank/DDBJ whole genome shotgun (WGS) entry which is preliminary data.</text>
</comment>
<sequence length="146" mass="15385">MRTLYLIAELDGQRIALDAAHIDSVVHVAHVTPVPLAPRHLLGLAALRSRVITVIDCRAALALDPVAAEAAVRTAVVIDVDGHQYGLVVDRVEDVREISAVPSPVRARLGAGWNRAAQGMIDDGDSSLLLLDPVRLIAGAPQAEAA</sequence>
<evidence type="ECO:0000313" key="3">
    <source>
        <dbReference type="Proteomes" id="UP000706039"/>
    </source>
</evidence>
<dbReference type="Gene3D" id="2.30.30.40">
    <property type="entry name" value="SH3 Domains"/>
    <property type="match status" value="1"/>
</dbReference>
<dbReference type="EMBL" id="JAINVV010000004">
    <property type="protein sequence ID" value="MBY8822882.1"/>
    <property type="molecule type" value="Genomic_DNA"/>
</dbReference>
<dbReference type="Proteomes" id="UP000706039">
    <property type="component" value="Unassembled WGS sequence"/>
</dbReference>
<name>A0ABS7PNI5_9SPHN</name>
<reference evidence="2 3" key="1">
    <citation type="submission" date="2021-08" db="EMBL/GenBank/DDBJ databases">
        <authorList>
            <person name="Tuo L."/>
        </authorList>
    </citation>
    <scope>NUCLEOTIDE SEQUENCE [LARGE SCALE GENOMIC DNA]</scope>
    <source>
        <strain evidence="2 3">JCM 31229</strain>
    </source>
</reference>
<dbReference type="InterPro" id="IPR036061">
    <property type="entry name" value="CheW-like_dom_sf"/>
</dbReference>
<evidence type="ECO:0000259" key="1">
    <source>
        <dbReference type="PROSITE" id="PS50851"/>
    </source>
</evidence>
<dbReference type="PROSITE" id="PS50851">
    <property type="entry name" value="CHEW"/>
    <property type="match status" value="1"/>
</dbReference>
<organism evidence="2 3">
    <name type="scientific">Sphingomonas colocasiae</name>
    <dbReference type="NCBI Taxonomy" id="1848973"/>
    <lineage>
        <taxon>Bacteria</taxon>
        <taxon>Pseudomonadati</taxon>
        <taxon>Pseudomonadota</taxon>
        <taxon>Alphaproteobacteria</taxon>
        <taxon>Sphingomonadales</taxon>
        <taxon>Sphingomonadaceae</taxon>
        <taxon>Sphingomonas</taxon>
    </lineage>
</organism>
<dbReference type="PANTHER" id="PTHR22617:SF23">
    <property type="entry name" value="CHEMOTAXIS PROTEIN CHEW"/>
    <property type="match status" value="1"/>
</dbReference>
<dbReference type="InterPro" id="IPR002545">
    <property type="entry name" value="CheW-lke_dom"/>
</dbReference>
<dbReference type="PANTHER" id="PTHR22617">
    <property type="entry name" value="CHEMOTAXIS SENSOR HISTIDINE KINASE-RELATED"/>
    <property type="match status" value="1"/>
</dbReference>
<dbReference type="Gene3D" id="2.40.50.180">
    <property type="entry name" value="CheA-289, Domain 4"/>
    <property type="match status" value="1"/>
</dbReference>